<dbReference type="Pfam" id="PF01872">
    <property type="entry name" value="RibD_C"/>
    <property type="match status" value="1"/>
</dbReference>
<dbReference type="SUPFAM" id="SSF53597">
    <property type="entry name" value="Dihydrofolate reductase-like"/>
    <property type="match status" value="1"/>
</dbReference>
<sequence length="161" mass="18160">MDGKIARGVDDPIDWTSKEDKKFFAKESKKAGVILMGRKTHAAIGRVLPDRLNIVFTKNPKKYNSYNYKGNLEFTNKSPEIVLKDLKKRGFKLVILIGGSTLNAEFLKRGLIDEIWITIEGIIFGEGIPLFAKGKFKVLTELISCDKLGTSGVLFKYKLKY</sequence>
<proteinExistence type="predicted"/>
<evidence type="ECO:0000313" key="3">
    <source>
        <dbReference type="Proteomes" id="UP000034081"/>
    </source>
</evidence>
<dbReference type="InterPro" id="IPR001796">
    <property type="entry name" value="DHFR_dom"/>
</dbReference>
<dbReference type="Gene3D" id="3.40.430.10">
    <property type="entry name" value="Dihydrofolate Reductase, subunit A"/>
    <property type="match status" value="1"/>
</dbReference>
<dbReference type="STRING" id="1618570.UT08_C0010G0046"/>
<dbReference type="Proteomes" id="UP000034081">
    <property type="component" value="Unassembled WGS sequence"/>
</dbReference>
<dbReference type="InterPro" id="IPR024072">
    <property type="entry name" value="DHFR-like_dom_sf"/>
</dbReference>
<comment type="caution">
    <text evidence="2">The sequence shown here is derived from an EMBL/GenBank/DDBJ whole genome shotgun (WGS) entry which is preliminary data.</text>
</comment>
<dbReference type="EMBL" id="LBVL01000010">
    <property type="protein sequence ID" value="KKQ85119.1"/>
    <property type="molecule type" value="Genomic_DNA"/>
</dbReference>
<dbReference type="PANTHER" id="PTHR38011:SF11">
    <property type="entry name" value="2,5-DIAMINO-6-RIBOSYLAMINO-4(3H)-PYRIMIDINONE 5'-PHOSPHATE REDUCTASE"/>
    <property type="match status" value="1"/>
</dbReference>
<dbReference type="InterPro" id="IPR050765">
    <property type="entry name" value="Riboflavin_Biosynth_HTPR"/>
</dbReference>
<dbReference type="PROSITE" id="PS51330">
    <property type="entry name" value="DHFR_2"/>
    <property type="match status" value="1"/>
</dbReference>
<organism evidence="2 3">
    <name type="scientific">Candidatus Woesebacteria bacterium GW2011_GWB1_38_8</name>
    <dbReference type="NCBI Taxonomy" id="1618570"/>
    <lineage>
        <taxon>Bacteria</taxon>
        <taxon>Candidatus Woeseibacteriota</taxon>
    </lineage>
</organism>
<gene>
    <name evidence="2" type="ORF">UT08_C0010G0046</name>
</gene>
<accession>A0A0G0NGX4</accession>
<dbReference type="GO" id="GO:0004146">
    <property type="term" value="F:dihydrofolate reductase activity"/>
    <property type="evidence" value="ECO:0007669"/>
    <property type="project" value="InterPro"/>
</dbReference>
<reference evidence="2 3" key="1">
    <citation type="journal article" date="2015" name="Nature">
        <title>rRNA introns, odd ribosomes, and small enigmatic genomes across a large radiation of phyla.</title>
        <authorList>
            <person name="Brown C.T."/>
            <person name="Hug L.A."/>
            <person name="Thomas B.C."/>
            <person name="Sharon I."/>
            <person name="Castelle C.J."/>
            <person name="Singh A."/>
            <person name="Wilkins M.J."/>
            <person name="Williams K.H."/>
            <person name="Banfield J.F."/>
        </authorList>
    </citation>
    <scope>NUCLEOTIDE SEQUENCE [LARGE SCALE GENOMIC DNA]</scope>
</reference>
<protein>
    <submittedName>
        <fullName evidence="2">Bifunctional deaminase-reductase domain protein</fullName>
    </submittedName>
</protein>
<dbReference type="PANTHER" id="PTHR38011">
    <property type="entry name" value="DIHYDROFOLATE REDUCTASE FAMILY PROTEIN (AFU_ORTHOLOGUE AFUA_8G06820)"/>
    <property type="match status" value="1"/>
</dbReference>
<feature type="domain" description="DHFR" evidence="1">
    <location>
        <begin position="1"/>
        <end position="161"/>
    </location>
</feature>
<dbReference type="InterPro" id="IPR002734">
    <property type="entry name" value="RibDG_C"/>
</dbReference>
<name>A0A0G0NGX4_9BACT</name>
<dbReference type="GO" id="GO:0008703">
    <property type="term" value="F:5-amino-6-(5-phosphoribosylamino)uracil reductase activity"/>
    <property type="evidence" value="ECO:0007669"/>
    <property type="project" value="InterPro"/>
</dbReference>
<dbReference type="AlphaFoldDB" id="A0A0G0NGX4"/>
<dbReference type="GO" id="GO:0009231">
    <property type="term" value="P:riboflavin biosynthetic process"/>
    <property type="evidence" value="ECO:0007669"/>
    <property type="project" value="InterPro"/>
</dbReference>
<dbReference type="GO" id="GO:0046654">
    <property type="term" value="P:tetrahydrofolate biosynthetic process"/>
    <property type="evidence" value="ECO:0007669"/>
    <property type="project" value="InterPro"/>
</dbReference>
<evidence type="ECO:0000313" key="2">
    <source>
        <dbReference type="EMBL" id="KKQ85119.1"/>
    </source>
</evidence>
<evidence type="ECO:0000259" key="1">
    <source>
        <dbReference type="PROSITE" id="PS51330"/>
    </source>
</evidence>